<geneLocation type="plasmid" evidence="1">
    <name>unnamed1</name>
</geneLocation>
<evidence type="ECO:0000313" key="2">
    <source>
        <dbReference type="Proteomes" id="UP000296822"/>
    </source>
</evidence>
<accession>A0A4D6HRK0</accession>
<evidence type="ECO:0008006" key="3">
    <source>
        <dbReference type="Google" id="ProtNLM"/>
    </source>
</evidence>
<dbReference type="AlphaFoldDB" id="A0A4D6HRK0"/>
<dbReference type="Proteomes" id="UP000296822">
    <property type="component" value="Plasmid unnamed1"/>
</dbReference>
<dbReference type="SUPFAM" id="SSF81301">
    <property type="entry name" value="Nucleotidyltransferase"/>
    <property type="match status" value="1"/>
</dbReference>
<evidence type="ECO:0000313" key="1">
    <source>
        <dbReference type="EMBL" id="QCC56493.1"/>
    </source>
</evidence>
<gene>
    <name evidence="1" type="ORF">DV706_18485</name>
</gene>
<dbReference type="EMBL" id="CP031306">
    <property type="protein sequence ID" value="QCC56493.1"/>
    <property type="molecule type" value="Genomic_DNA"/>
</dbReference>
<dbReference type="RefSeq" id="WP_006067194.1">
    <property type="nucleotide sequence ID" value="NZ_CP031306.1"/>
</dbReference>
<keyword evidence="1" id="KW-0614">Plasmid</keyword>
<organism evidence="1 2">
    <name type="scientific">Natronorubrum bangense</name>
    <dbReference type="NCBI Taxonomy" id="61858"/>
    <lineage>
        <taxon>Archaea</taxon>
        <taxon>Methanobacteriati</taxon>
        <taxon>Methanobacteriota</taxon>
        <taxon>Stenosarchaea group</taxon>
        <taxon>Halobacteria</taxon>
        <taxon>Halobacteriales</taxon>
        <taxon>Natrialbaceae</taxon>
        <taxon>Natronorubrum</taxon>
    </lineage>
</organism>
<protein>
    <recommendedName>
        <fullName evidence="3">Nucleotidyl transferase AbiEii/AbiGii toxin family protein</fullName>
    </recommendedName>
</protein>
<reference evidence="1 2" key="1">
    <citation type="journal article" date="2019" name="Nat. Commun.">
        <title>A new type of DNA phosphorothioation-based antiviral system in archaea.</title>
        <authorList>
            <person name="Xiong L."/>
            <person name="Liu S."/>
            <person name="Chen S."/>
            <person name="Xiao Y."/>
            <person name="Zhu B."/>
            <person name="Gao Y."/>
            <person name="Zhang Y."/>
            <person name="Chen B."/>
            <person name="Luo J."/>
            <person name="Deng Z."/>
            <person name="Chen X."/>
            <person name="Wang L."/>
            <person name="Chen S."/>
        </authorList>
    </citation>
    <scope>NUCLEOTIDE SEQUENCE [LARGE SCALE GENOMIC DNA]</scope>
    <source>
        <strain evidence="1 2">JCM 10635</strain>
        <plasmid evidence="1 2">unnamed1</plasmid>
    </source>
</reference>
<dbReference type="InterPro" id="IPR043519">
    <property type="entry name" value="NT_sf"/>
</dbReference>
<dbReference type="Gene3D" id="3.30.460.40">
    <property type="match status" value="1"/>
</dbReference>
<dbReference type="KEGG" id="nbg:DV706_18485"/>
<name>A0A4D6HRK0_9EURY</name>
<sequence length="270" mass="30436">MRARFDGEYIEAELERVGAQIEISLTVYLIGGGAMAFRDLKNTTKDIDLVVTGGDDLQHLQTVLVANGYEIVKDPGEEYDELGAQRILENDDGCRIDVFNQQVVDKLVLSDRMRHRSERYLDVGGLSVELVSAEDIFLFKAVAGRTDDIEDMFGLVQTALDFDVIESELEQQIDLLGQELFVSYVNEALFELEEQHNITTPLAETVSEITERVYWELEVLQTIDDSVNRSEFEATLDLSAAEIEEALCSLEEKDVITVEDQRITKEATTL</sequence>
<proteinExistence type="predicted"/>
<dbReference type="GeneID" id="39853265"/>